<dbReference type="GO" id="GO:0006430">
    <property type="term" value="P:lysyl-tRNA aminoacylation"/>
    <property type="evidence" value="ECO:0007669"/>
    <property type="project" value="InterPro"/>
</dbReference>
<dbReference type="AlphaFoldDB" id="X0V7T2"/>
<organism evidence="2">
    <name type="scientific">marine sediment metagenome</name>
    <dbReference type="NCBI Taxonomy" id="412755"/>
    <lineage>
        <taxon>unclassified sequences</taxon>
        <taxon>metagenomes</taxon>
        <taxon>ecological metagenomes</taxon>
    </lineage>
</organism>
<name>X0V7T2_9ZZZZ</name>
<comment type="caution">
    <text evidence="2">The sequence shown here is derived from an EMBL/GenBank/DDBJ whole genome shotgun (WGS) entry which is preliminary data.</text>
</comment>
<dbReference type="GO" id="GO:0005524">
    <property type="term" value="F:ATP binding"/>
    <property type="evidence" value="ECO:0007669"/>
    <property type="project" value="InterPro"/>
</dbReference>
<gene>
    <name evidence="2" type="ORF">S01H1_40752</name>
</gene>
<evidence type="ECO:0008006" key="3">
    <source>
        <dbReference type="Google" id="ProtNLM"/>
    </source>
</evidence>
<sequence>MKILSKGHISPDIIGRGTWYDKAASELIEREKKLGRSLDLIRTESGLGASGIPHIGSLADVLRNHAVANGVRVQGYDAELIAFSDDKDGLRKV</sequence>
<dbReference type="EMBL" id="BARS01025816">
    <property type="protein sequence ID" value="GAG08523.1"/>
    <property type="molecule type" value="Genomic_DNA"/>
</dbReference>
<keyword evidence="1" id="KW-0963">Cytoplasm</keyword>
<proteinExistence type="predicted"/>
<accession>X0V7T2</accession>
<protein>
    <recommendedName>
        <fullName evidence="3">Lysine--tRNA ligase</fullName>
    </recommendedName>
</protein>
<evidence type="ECO:0000313" key="2">
    <source>
        <dbReference type="EMBL" id="GAG08523.1"/>
    </source>
</evidence>
<dbReference type="Gene3D" id="3.40.50.620">
    <property type="entry name" value="HUPs"/>
    <property type="match status" value="1"/>
</dbReference>
<dbReference type="PANTHER" id="PTHR37940">
    <property type="entry name" value="LYSINE--TRNA LIGASE"/>
    <property type="match status" value="1"/>
</dbReference>
<dbReference type="PANTHER" id="PTHR37940:SF1">
    <property type="entry name" value="LYSINE--TRNA LIGASE"/>
    <property type="match status" value="1"/>
</dbReference>
<evidence type="ECO:0000256" key="1">
    <source>
        <dbReference type="ARBA" id="ARBA00022490"/>
    </source>
</evidence>
<dbReference type="SUPFAM" id="SSF52374">
    <property type="entry name" value="Nucleotidylyl transferase"/>
    <property type="match status" value="1"/>
</dbReference>
<feature type="non-terminal residue" evidence="2">
    <location>
        <position position="93"/>
    </location>
</feature>
<dbReference type="InterPro" id="IPR002904">
    <property type="entry name" value="Lys-tRNA-ligase"/>
</dbReference>
<dbReference type="Pfam" id="PF01921">
    <property type="entry name" value="tRNA-synt_1f"/>
    <property type="match status" value="1"/>
</dbReference>
<dbReference type="GO" id="GO:0005737">
    <property type="term" value="C:cytoplasm"/>
    <property type="evidence" value="ECO:0007669"/>
    <property type="project" value="InterPro"/>
</dbReference>
<reference evidence="2" key="1">
    <citation type="journal article" date="2014" name="Front. Microbiol.">
        <title>High frequency of phylogenetically diverse reductive dehalogenase-homologous genes in deep subseafloor sedimentary metagenomes.</title>
        <authorList>
            <person name="Kawai M."/>
            <person name="Futagami T."/>
            <person name="Toyoda A."/>
            <person name="Takaki Y."/>
            <person name="Nishi S."/>
            <person name="Hori S."/>
            <person name="Arai W."/>
            <person name="Tsubouchi T."/>
            <person name="Morono Y."/>
            <person name="Uchiyama I."/>
            <person name="Ito T."/>
            <person name="Fujiyama A."/>
            <person name="Inagaki F."/>
            <person name="Takami H."/>
        </authorList>
    </citation>
    <scope>NUCLEOTIDE SEQUENCE</scope>
    <source>
        <strain evidence="2">Expedition CK06-06</strain>
    </source>
</reference>
<dbReference type="InterPro" id="IPR014729">
    <property type="entry name" value="Rossmann-like_a/b/a_fold"/>
</dbReference>
<dbReference type="GO" id="GO:0004824">
    <property type="term" value="F:lysine-tRNA ligase activity"/>
    <property type="evidence" value="ECO:0007669"/>
    <property type="project" value="InterPro"/>
</dbReference>